<accession>A0ACB0KR68</accession>
<evidence type="ECO:0000313" key="1">
    <source>
        <dbReference type="EMBL" id="CAJ2658615.1"/>
    </source>
</evidence>
<dbReference type="Proteomes" id="UP001177021">
    <property type="component" value="Unassembled WGS sequence"/>
</dbReference>
<protein>
    <submittedName>
        <fullName evidence="1">Uncharacterized protein</fullName>
    </submittedName>
</protein>
<evidence type="ECO:0000313" key="2">
    <source>
        <dbReference type="Proteomes" id="UP001177021"/>
    </source>
</evidence>
<reference evidence="1" key="1">
    <citation type="submission" date="2023-10" db="EMBL/GenBank/DDBJ databases">
        <authorList>
            <person name="Rodriguez Cubillos JULIANA M."/>
            <person name="De Vega J."/>
        </authorList>
    </citation>
    <scope>NUCLEOTIDE SEQUENCE</scope>
</reference>
<proteinExistence type="predicted"/>
<organism evidence="1 2">
    <name type="scientific">Trifolium pratense</name>
    <name type="common">Red clover</name>
    <dbReference type="NCBI Taxonomy" id="57577"/>
    <lineage>
        <taxon>Eukaryota</taxon>
        <taxon>Viridiplantae</taxon>
        <taxon>Streptophyta</taxon>
        <taxon>Embryophyta</taxon>
        <taxon>Tracheophyta</taxon>
        <taxon>Spermatophyta</taxon>
        <taxon>Magnoliopsida</taxon>
        <taxon>eudicotyledons</taxon>
        <taxon>Gunneridae</taxon>
        <taxon>Pentapetalae</taxon>
        <taxon>rosids</taxon>
        <taxon>fabids</taxon>
        <taxon>Fabales</taxon>
        <taxon>Fabaceae</taxon>
        <taxon>Papilionoideae</taxon>
        <taxon>50 kb inversion clade</taxon>
        <taxon>NPAAA clade</taxon>
        <taxon>Hologalegina</taxon>
        <taxon>IRL clade</taxon>
        <taxon>Trifolieae</taxon>
        <taxon>Trifolium</taxon>
    </lineage>
</organism>
<sequence length="104" mass="11775">MICQLSLSLQHEMLSNRRTYQPTGHNNGSNSKYKSSGKSRQSKPQAKGVKMSAPPKDDDEQDATCGAYADNYGTNEFWICCDMCEKWFHGKYKCPGCSMKRPRV</sequence>
<gene>
    <name evidence="1" type="ORF">MILVUS5_LOCUS24965</name>
</gene>
<comment type="caution">
    <text evidence="1">The sequence shown here is derived from an EMBL/GenBank/DDBJ whole genome shotgun (WGS) entry which is preliminary data.</text>
</comment>
<keyword evidence="2" id="KW-1185">Reference proteome</keyword>
<dbReference type="EMBL" id="CASHSV030000311">
    <property type="protein sequence ID" value="CAJ2658615.1"/>
    <property type="molecule type" value="Genomic_DNA"/>
</dbReference>
<name>A0ACB0KR68_TRIPR</name>